<comment type="caution">
    <text evidence="11">The sequence shown here is derived from an EMBL/GenBank/DDBJ whole genome shotgun (WGS) entry which is preliminary data.</text>
</comment>
<dbReference type="GO" id="GO:0003735">
    <property type="term" value="F:structural constituent of ribosome"/>
    <property type="evidence" value="ECO:0007669"/>
    <property type="project" value="InterPro"/>
</dbReference>
<dbReference type="Proteomes" id="UP000257109">
    <property type="component" value="Unassembled WGS sequence"/>
</dbReference>
<evidence type="ECO:0000256" key="8">
    <source>
        <dbReference type="RuleBase" id="RU003910"/>
    </source>
</evidence>
<feature type="domain" description="CCHC-type" evidence="10">
    <location>
        <begin position="82"/>
        <end position="95"/>
    </location>
</feature>
<name>A0A371EAS1_MUCPR</name>
<dbReference type="InterPro" id="IPR036875">
    <property type="entry name" value="Znf_CCHC_sf"/>
</dbReference>
<reference evidence="11" key="1">
    <citation type="submission" date="2018-05" db="EMBL/GenBank/DDBJ databases">
        <title>Draft genome of Mucuna pruriens seed.</title>
        <authorList>
            <person name="Nnadi N.E."/>
            <person name="Vos R."/>
            <person name="Hasami M.H."/>
            <person name="Devisetty U.K."/>
            <person name="Aguiy J.C."/>
        </authorList>
    </citation>
    <scope>NUCLEOTIDE SEQUENCE [LARGE SCALE GENOMIC DNA]</scope>
    <source>
        <strain evidence="11">JCA_2017</strain>
    </source>
</reference>
<keyword evidence="4 8" id="KW-0687">Ribonucleoprotein</keyword>
<evidence type="ECO:0000313" key="12">
    <source>
        <dbReference type="Proteomes" id="UP000257109"/>
    </source>
</evidence>
<dbReference type="Gene3D" id="4.10.640.10">
    <property type="entry name" value="Ribosomal protein S18"/>
    <property type="match status" value="1"/>
</dbReference>
<dbReference type="PRINTS" id="PR00974">
    <property type="entry name" value="RIBOSOMALS18"/>
</dbReference>
<dbReference type="AlphaFoldDB" id="A0A371EAS1"/>
<dbReference type="SUPFAM" id="SSF46911">
    <property type="entry name" value="Ribosomal protein S18"/>
    <property type="match status" value="1"/>
</dbReference>
<gene>
    <name evidence="11" type="primary">rpsR</name>
    <name evidence="11" type="ORF">CR513_58470</name>
</gene>
<evidence type="ECO:0000256" key="4">
    <source>
        <dbReference type="ARBA" id="ARBA00023274"/>
    </source>
</evidence>
<evidence type="ECO:0000313" key="11">
    <source>
        <dbReference type="EMBL" id="RDX63136.1"/>
    </source>
</evidence>
<dbReference type="PANTHER" id="PTHR13479:SF65">
    <property type="entry name" value="F10K1.8 PROTEIN"/>
    <property type="match status" value="1"/>
</dbReference>
<evidence type="ECO:0000256" key="2">
    <source>
        <dbReference type="ARBA" id="ARBA00022884"/>
    </source>
</evidence>
<dbReference type="InterPro" id="IPR036870">
    <property type="entry name" value="Ribosomal_bS18_sf"/>
</dbReference>
<dbReference type="InterPro" id="IPR001648">
    <property type="entry name" value="Ribosomal_bS18"/>
</dbReference>
<dbReference type="SUPFAM" id="SSF57756">
    <property type="entry name" value="Retrovirus zinc finger-like domains"/>
    <property type="match status" value="1"/>
</dbReference>
<dbReference type="NCBIfam" id="TIGR00165">
    <property type="entry name" value="S18"/>
    <property type="match status" value="1"/>
</dbReference>
<dbReference type="STRING" id="157652.A0A371EAS1"/>
<keyword evidence="2" id="KW-0694">RNA-binding</keyword>
<dbReference type="EMBL" id="QJKJ01015066">
    <property type="protein sequence ID" value="RDX63136.1"/>
    <property type="molecule type" value="Genomic_DNA"/>
</dbReference>
<keyword evidence="3 8" id="KW-0689">Ribosomal protein</keyword>
<evidence type="ECO:0000259" key="10">
    <source>
        <dbReference type="PROSITE" id="PS50158"/>
    </source>
</evidence>
<dbReference type="GO" id="GO:0006412">
    <property type="term" value="P:translation"/>
    <property type="evidence" value="ECO:0007669"/>
    <property type="project" value="InterPro"/>
</dbReference>
<dbReference type="OrthoDB" id="21463at2759"/>
<protein>
    <recommendedName>
        <fullName evidence="5">Small ribosomal subunit protein bS18c</fullName>
    </recommendedName>
    <alternativeName>
        <fullName evidence="6">30S ribosomal protein S18, chloroplastic</fullName>
    </alternativeName>
</protein>
<evidence type="ECO:0000256" key="3">
    <source>
        <dbReference type="ARBA" id="ARBA00022980"/>
    </source>
</evidence>
<evidence type="ECO:0000256" key="9">
    <source>
        <dbReference type="SAM" id="MobiDB-lite"/>
    </source>
</evidence>
<dbReference type="GO" id="GO:0005763">
    <property type="term" value="C:mitochondrial small ribosomal subunit"/>
    <property type="evidence" value="ECO:0007669"/>
    <property type="project" value="TreeGrafter"/>
</dbReference>
<accession>A0A371EAS1</accession>
<evidence type="ECO:0000256" key="5">
    <source>
        <dbReference type="ARBA" id="ARBA00035266"/>
    </source>
</evidence>
<dbReference type="PROSITE" id="PS50158">
    <property type="entry name" value="ZF_CCHC"/>
    <property type="match status" value="1"/>
</dbReference>
<feature type="non-terminal residue" evidence="11">
    <location>
        <position position="1"/>
    </location>
</feature>
<dbReference type="GO" id="GO:0008270">
    <property type="term" value="F:zinc ion binding"/>
    <property type="evidence" value="ECO:0007669"/>
    <property type="project" value="UniProtKB-KW"/>
</dbReference>
<dbReference type="Pfam" id="PF01084">
    <property type="entry name" value="Ribosomal_S18"/>
    <property type="match status" value="1"/>
</dbReference>
<evidence type="ECO:0000256" key="1">
    <source>
        <dbReference type="ARBA" id="ARBA00022730"/>
    </source>
</evidence>
<dbReference type="InterPro" id="IPR001878">
    <property type="entry name" value="Znf_CCHC"/>
</dbReference>
<proteinExistence type="inferred from homology"/>
<evidence type="ECO:0000256" key="7">
    <source>
        <dbReference type="PROSITE-ProRule" id="PRU00047"/>
    </source>
</evidence>
<keyword evidence="1" id="KW-0699">rRNA-binding</keyword>
<dbReference type="GO" id="GO:0070181">
    <property type="term" value="F:small ribosomal subunit rRNA binding"/>
    <property type="evidence" value="ECO:0007669"/>
    <property type="project" value="TreeGrafter"/>
</dbReference>
<comment type="similarity">
    <text evidence="8">Belongs to the bacterial ribosomal protein bS18 family.</text>
</comment>
<evidence type="ECO:0000256" key="6">
    <source>
        <dbReference type="ARBA" id="ARBA00035368"/>
    </source>
</evidence>
<keyword evidence="7" id="KW-0862">Zinc</keyword>
<feature type="region of interest" description="Disordered" evidence="9">
    <location>
        <begin position="55"/>
        <end position="74"/>
    </location>
</feature>
<dbReference type="PANTHER" id="PTHR13479">
    <property type="entry name" value="30S RIBOSOMAL PROTEIN S18"/>
    <property type="match status" value="1"/>
</dbReference>
<keyword evidence="7" id="KW-0479">Metal-binding</keyword>
<sequence length="383" mass="42796">MVLILRSLHPDYEHVRDQILSSEQIPSMNSLVTRLLRVPTITKGDGIATENSAMVASHRGRSGRGTRGMSRNGKGGSGKLICSYCGKEGHLQNRCYDLIGWPEKTANISSSDIPSNERTSFQLISDEEYQEFLRLKSNNHTQSFASPSVSTDNGTDNQQANKKEFPEGIEQFGENPGRYSQFDSILEKINQQGKARHRPGSVNGASSEMMHDLEESYDTLSDGMDGKLKNAATYFEFDEEEIDKEDYAFRYDANFPLGSTYDVKALDLTKPGVHKPAIKNEFKVTTKEVLSQADFRNVRFLANFLTEAGIIIKRSQTGISAKAQRKIAREIKTARAFGLIPFTTMGTKSFVFGRTMEKLDEDFAYQSSTMNMDGEPDMEGDHA</sequence>
<keyword evidence="12" id="KW-1185">Reference proteome</keyword>
<organism evidence="11 12">
    <name type="scientific">Mucuna pruriens</name>
    <name type="common">Velvet bean</name>
    <name type="synonym">Dolichos pruriens</name>
    <dbReference type="NCBI Taxonomy" id="157652"/>
    <lineage>
        <taxon>Eukaryota</taxon>
        <taxon>Viridiplantae</taxon>
        <taxon>Streptophyta</taxon>
        <taxon>Embryophyta</taxon>
        <taxon>Tracheophyta</taxon>
        <taxon>Spermatophyta</taxon>
        <taxon>Magnoliopsida</taxon>
        <taxon>eudicotyledons</taxon>
        <taxon>Gunneridae</taxon>
        <taxon>Pentapetalae</taxon>
        <taxon>rosids</taxon>
        <taxon>fabids</taxon>
        <taxon>Fabales</taxon>
        <taxon>Fabaceae</taxon>
        <taxon>Papilionoideae</taxon>
        <taxon>50 kb inversion clade</taxon>
        <taxon>NPAAA clade</taxon>
        <taxon>indigoferoid/millettioid clade</taxon>
        <taxon>Phaseoleae</taxon>
        <taxon>Mucuna</taxon>
    </lineage>
</organism>
<keyword evidence="7" id="KW-0863">Zinc-finger</keyword>